<evidence type="ECO:0000256" key="1">
    <source>
        <dbReference type="SAM" id="SignalP"/>
    </source>
</evidence>
<feature type="signal peptide" evidence="1">
    <location>
        <begin position="1"/>
        <end position="30"/>
    </location>
</feature>
<sequence length="136" mass="14045">MDKLRRTIATSVLCAAVAAGSLISAAPAAAAAYNGACGSGYAVVNRIEFPDNRGTAFLTYNSSNGYNCVVTVRTNPGAATHMEAMVRRTGESAWVRDSGNYTTYAGPVYRSGAGYCMNWGGTIGNATITLPATNCG</sequence>
<dbReference type="EMBL" id="JAUUCC010000003">
    <property type="protein sequence ID" value="MEE2049237.1"/>
    <property type="molecule type" value="Genomic_DNA"/>
</dbReference>
<protein>
    <submittedName>
        <fullName evidence="2">Spore-associated protein A</fullName>
    </submittedName>
</protein>
<accession>A0ABU7KJE5</accession>
<reference evidence="2 3" key="1">
    <citation type="submission" date="2023-07" db="EMBL/GenBank/DDBJ databases">
        <authorList>
            <person name="Girao M."/>
            <person name="Carvalho M.F."/>
        </authorList>
    </citation>
    <scope>NUCLEOTIDE SEQUENCE [LARGE SCALE GENOMIC DNA]</scope>
    <source>
        <strain evidence="2 3">66/93</strain>
    </source>
</reference>
<dbReference type="RefSeq" id="WP_330156532.1">
    <property type="nucleotide sequence ID" value="NZ_BAAAJA010000010.1"/>
</dbReference>
<feature type="chain" id="PRO_5045293741" evidence="1">
    <location>
        <begin position="31"/>
        <end position="136"/>
    </location>
</feature>
<comment type="caution">
    <text evidence="2">The sequence shown here is derived from an EMBL/GenBank/DDBJ whole genome shotgun (WGS) entry which is preliminary data.</text>
</comment>
<keyword evidence="1" id="KW-0732">Signal</keyword>
<proteinExistence type="predicted"/>
<evidence type="ECO:0000313" key="2">
    <source>
        <dbReference type="EMBL" id="MEE2049237.1"/>
    </source>
</evidence>
<gene>
    <name evidence="2" type="ORF">Q8A49_01850</name>
</gene>
<dbReference type="Proteomes" id="UP001348641">
    <property type="component" value="Unassembled WGS sequence"/>
</dbReference>
<evidence type="ECO:0000313" key="3">
    <source>
        <dbReference type="Proteomes" id="UP001348641"/>
    </source>
</evidence>
<organism evidence="2 3">
    <name type="scientific">Nocardiopsis tropica</name>
    <dbReference type="NCBI Taxonomy" id="109330"/>
    <lineage>
        <taxon>Bacteria</taxon>
        <taxon>Bacillati</taxon>
        <taxon>Actinomycetota</taxon>
        <taxon>Actinomycetes</taxon>
        <taxon>Streptosporangiales</taxon>
        <taxon>Nocardiopsidaceae</taxon>
        <taxon>Nocardiopsis</taxon>
    </lineage>
</organism>
<name>A0ABU7KJE5_9ACTN</name>